<dbReference type="Pfam" id="PF09331">
    <property type="entry name" value="DUF1985"/>
    <property type="match status" value="1"/>
</dbReference>
<dbReference type="InterPro" id="IPR015410">
    <property type="entry name" value="DUF1985"/>
</dbReference>
<evidence type="ECO:0000313" key="5">
    <source>
        <dbReference type="Proteomes" id="UP000467841"/>
    </source>
</evidence>
<comment type="caution">
    <text evidence="4">The sequence shown here is derived from an EMBL/GenBank/DDBJ whole genome shotgun (WGS) entry which is preliminary data.</text>
</comment>
<dbReference type="PANTHER" id="PTHR48449">
    <property type="entry name" value="DUF1985 DOMAIN-CONTAINING PROTEIN"/>
    <property type="match status" value="1"/>
</dbReference>
<feature type="compositionally biased region" description="Acidic residues" evidence="1">
    <location>
        <begin position="1"/>
        <end position="22"/>
    </location>
</feature>
<evidence type="ECO:0000313" key="4">
    <source>
        <dbReference type="EMBL" id="CAA7038072.1"/>
    </source>
</evidence>
<reference evidence="4" key="1">
    <citation type="submission" date="2020-01" db="EMBL/GenBank/DDBJ databases">
        <authorList>
            <person name="Mishra B."/>
        </authorList>
    </citation>
    <scope>NUCLEOTIDE SEQUENCE [LARGE SCALE GENOMIC DNA]</scope>
</reference>
<dbReference type="Proteomes" id="UP000467841">
    <property type="component" value="Unassembled WGS sequence"/>
</dbReference>
<accession>A0A6D2JDN6</accession>
<dbReference type="EMBL" id="CACVBM020001185">
    <property type="protein sequence ID" value="CAA7038072.1"/>
    <property type="molecule type" value="Genomic_DNA"/>
</dbReference>
<feature type="compositionally biased region" description="Acidic residues" evidence="1">
    <location>
        <begin position="42"/>
        <end position="52"/>
    </location>
</feature>
<evidence type="ECO:0000259" key="2">
    <source>
        <dbReference type="Pfam" id="PF03384"/>
    </source>
</evidence>
<feature type="compositionally biased region" description="Basic residues" evidence="1">
    <location>
        <begin position="519"/>
        <end position="545"/>
    </location>
</feature>
<feature type="compositionally biased region" description="Acidic residues" evidence="1">
    <location>
        <begin position="463"/>
        <end position="483"/>
    </location>
</feature>
<protein>
    <recommendedName>
        <fullName evidence="6">DUF1985 domain-containing protein</fullName>
    </recommendedName>
</protein>
<evidence type="ECO:0000256" key="1">
    <source>
        <dbReference type="SAM" id="MobiDB-lite"/>
    </source>
</evidence>
<feature type="domain" description="DUF287" evidence="2">
    <location>
        <begin position="301"/>
        <end position="354"/>
    </location>
</feature>
<dbReference type="InterPro" id="IPR005048">
    <property type="entry name" value="DUF287"/>
</dbReference>
<sequence>MNSEEDESEKEDELEEEEEHEEEKERGQAKDKDLSGDQLENKDEEYNDDNDGEENRQSPLRITNSTTARRNLNRNKPPRKQLNRNKQNLQMHMSLLLHRSWYSIKEHALLSGLDCHDYPSNYGELKDKDAGDFKFVEKWFKRRTNITIADVKKKLPKVKSAVNKKKMAALYFLTNVLKAKSKYKGNIEPFFLKVVDDLDLCEKFPWGRLTFDDLVDEVKKVAKKFKGGVVNEKDSWTFSGYILPIEAFAYECIPALARTFREPVHAESDCPRLCKHNFKATYMKGYPLSEINEAIGSNRDIISILEPTSEEETLMERIIDPGCDDGIGYVDHLVDLWRNHLIVQKKKIWWESLYKIDLAGRGITEFANEVPMQAPDNGGSVQGMMETMKALIEEATKKLEDKMDDVTSEIKAMVGDLDERLDMVECYVNEQRTKKAHDRSGASSFPLGSAFRTPAEKVVAGDISEEEEEAEEEAEEEEEEEQVVEPPKKRRKETPAEKEKRTIRPSAILSSPYVAGQANRKRKGKTSGKGKGGAKRPYNTRRKQG</sequence>
<dbReference type="PANTHER" id="PTHR48449:SF1">
    <property type="entry name" value="DUF1985 DOMAIN-CONTAINING PROTEIN"/>
    <property type="match status" value="1"/>
</dbReference>
<organism evidence="4 5">
    <name type="scientific">Microthlaspi erraticum</name>
    <dbReference type="NCBI Taxonomy" id="1685480"/>
    <lineage>
        <taxon>Eukaryota</taxon>
        <taxon>Viridiplantae</taxon>
        <taxon>Streptophyta</taxon>
        <taxon>Embryophyta</taxon>
        <taxon>Tracheophyta</taxon>
        <taxon>Spermatophyta</taxon>
        <taxon>Magnoliopsida</taxon>
        <taxon>eudicotyledons</taxon>
        <taxon>Gunneridae</taxon>
        <taxon>Pentapetalae</taxon>
        <taxon>rosids</taxon>
        <taxon>malvids</taxon>
        <taxon>Brassicales</taxon>
        <taxon>Brassicaceae</taxon>
        <taxon>Coluteocarpeae</taxon>
        <taxon>Microthlaspi</taxon>
    </lineage>
</organism>
<feature type="compositionally biased region" description="Basic and acidic residues" evidence="1">
    <location>
        <begin position="493"/>
        <end position="502"/>
    </location>
</feature>
<name>A0A6D2JDN6_9BRAS</name>
<keyword evidence="5" id="KW-1185">Reference proteome</keyword>
<feature type="compositionally biased region" description="Basic and acidic residues" evidence="1">
    <location>
        <begin position="23"/>
        <end position="41"/>
    </location>
</feature>
<dbReference type="OrthoDB" id="1092475at2759"/>
<gene>
    <name evidence="4" type="ORF">MERR_LOCUS25307</name>
</gene>
<feature type="domain" description="DUF1985" evidence="3">
    <location>
        <begin position="97"/>
        <end position="215"/>
    </location>
</feature>
<dbReference type="Pfam" id="PF03384">
    <property type="entry name" value="DUF287"/>
    <property type="match status" value="1"/>
</dbReference>
<feature type="compositionally biased region" description="Basic residues" evidence="1">
    <location>
        <begin position="71"/>
        <end position="83"/>
    </location>
</feature>
<dbReference type="AlphaFoldDB" id="A0A6D2JDN6"/>
<feature type="region of interest" description="Disordered" evidence="1">
    <location>
        <begin position="1"/>
        <end position="86"/>
    </location>
</feature>
<evidence type="ECO:0008006" key="6">
    <source>
        <dbReference type="Google" id="ProtNLM"/>
    </source>
</evidence>
<evidence type="ECO:0000259" key="3">
    <source>
        <dbReference type="Pfam" id="PF09331"/>
    </source>
</evidence>
<feature type="region of interest" description="Disordered" evidence="1">
    <location>
        <begin position="459"/>
        <end position="545"/>
    </location>
</feature>
<feature type="compositionally biased region" description="Polar residues" evidence="1">
    <location>
        <begin position="57"/>
        <end position="68"/>
    </location>
</feature>
<proteinExistence type="predicted"/>